<keyword evidence="2 8" id="KW-0813">Transport</keyword>
<dbReference type="SUPFAM" id="SSF56935">
    <property type="entry name" value="Porins"/>
    <property type="match status" value="1"/>
</dbReference>
<geneLocation type="plasmid" evidence="13 14">
    <name>unnamed4</name>
</geneLocation>
<evidence type="ECO:0000256" key="5">
    <source>
        <dbReference type="ARBA" id="ARBA00023077"/>
    </source>
</evidence>
<evidence type="ECO:0000256" key="9">
    <source>
        <dbReference type="RuleBase" id="RU003357"/>
    </source>
</evidence>
<evidence type="ECO:0000256" key="10">
    <source>
        <dbReference type="SAM" id="SignalP"/>
    </source>
</evidence>
<reference evidence="13 14" key="1">
    <citation type="submission" date="2022-03" db="EMBL/GenBank/DDBJ databases">
        <title>Hymenobactersp. isolated from the air.</title>
        <authorList>
            <person name="Won M."/>
            <person name="Kwon S.-W."/>
        </authorList>
    </citation>
    <scope>NUCLEOTIDE SEQUENCE [LARGE SCALE GENOMIC DNA]</scope>
    <source>
        <strain evidence="13 14">KACC 21982</strain>
        <plasmid evidence="13 14">unnamed4</plasmid>
    </source>
</reference>
<dbReference type="Proteomes" id="UP000831113">
    <property type="component" value="Plasmid unnamed4"/>
</dbReference>
<keyword evidence="13" id="KW-0675">Receptor</keyword>
<evidence type="ECO:0000256" key="2">
    <source>
        <dbReference type="ARBA" id="ARBA00022448"/>
    </source>
</evidence>
<evidence type="ECO:0000313" key="14">
    <source>
        <dbReference type="Proteomes" id="UP000831113"/>
    </source>
</evidence>
<evidence type="ECO:0000256" key="1">
    <source>
        <dbReference type="ARBA" id="ARBA00004571"/>
    </source>
</evidence>
<feature type="domain" description="TonB-dependent receptor plug" evidence="12">
    <location>
        <begin position="56"/>
        <end position="164"/>
    </location>
</feature>
<comment type="subcellular location">
    <subcellularLocation>
        <location evidence="1 8">Cell outer membrane</location>
        <topology evidence="1 8">Multi-pass membrane protein</topology>
    </subcellularLocation>
</comment>
<sequence>MNSRLFLLSLGLPLVAGVLVAPAAVAQQTSPGDTARLIRVPEVTILGGEQNELFTSIPGSVSKVSAKELRLLAPVSSNEVFRRVPGLNVVDEEGIGLRANIGIRGMDPDRSRTVLVLEDGVPVALGPYGEPELYYTPVIDRMAGVEVLKGSGQIQYGPQTIGGVINYITADAPAEAQTTVRLRGGGRGYFSGLASYGNTFGRTGLLVSYLHKRADNLGPVHFRLHDLTMKLNVQLNDRQTLRLKLGVYDEFSNASYLGLTQSQYEQGGQDYQQLAPDDRLPVRRYSISAAHTVRLSDHVQLATTAFGYTTVRNWQRQDFSLSPTASNQTGVVWGDPTVRDGAVYMQNSNGHRNRQFQVAGLEPRLAINYAVGGRSGELATGVRVLHEQAEEQYVVGKKANARGGDQRDYEIRTGLAFSAFAQNKLQLSERLSATVGLRGEVFNYERDIRRGLFTVNNRPNQIRDTMVVATSSVTALIPGAGLNYTLNERATVFAGVHRGFAPPRIKDAISGTGVALQLDAELSWNYEVGTRARPLPGLETEVTGFLMDFSNQIIPVSLSSGNAGAGFLNGGNTRHIGAEGSVVLDFARLLTLKQSLALDLKATYVKATYTDDRFATTPTNESRNIKGHQTPYAPNVLLSGGFSVEPVRRLSVRLTGTYVSSQYSDELNTVEAAPHGRTGRIPGYRLLDATLLYRLPGNHVSISLAGKNLTDERYIASRRPQGIRVSTPRLLTAGLDVTL</sequence>
<dbReference type="RefSeq" id="WP_243803452.1">
    <property type="nucleotide sequence ID" value="NZ_CP094673.1"/>
</dbReference>
<dbReference type="Pfam" id="PF07715">
    <property type="entry name" value="Plug"/>
    <property type="match status" value="1"/>
</dbReference>
<name>A0ABY4DBY3_9BACT</name>
<dbReference type="PANTHER" id="PTHR30442">
    <property type="entry name" value="IRON III DICITRATE TRANSPORT PROTEIN FECA"/>
    <property type="match status" value="1"/>
</dbReference>
<keyword evidence="3 8" id="KW-1134">Transmembrane beta strand</keyword>
<evidence type="ECO:0000256" key="6">
    <source>
        <dbReference type="ARBA" id="ARBA00023136"/>
    </source>
</evidence>
<keyword evidence="7 8" id="KW-0998">Cell outer membrane</keyword>
<dbReference type="PANTHER" id="PTHR30442:SF0">
    <property type="entry name" value="FE(3+) DICITRATE TRANSPORT PROTEIN FECA"/>
    <property type="match status" value="1"/>
</dbReference>
<accession>A0ABY4DBY3</accession>
<comment type="similarity">
    <text evidence="8 9">Belongs to the TonB-dependent receptor family.</text>
</comment>
<keyword evidence="13" id="KW-0614">Plasmid</keyword>
<keyword evidence="6 8" id="KW-0472">Membrane</keyword>
<evidence type="ECO:0000256" key="3">
    <source>
        <dbReference type="ARBA" id="ARBA00022452"/>
    </source>
</evidence>
<evidence type="ECO:0000313" key="13">
    <source>
        <dbReference type="EMBL" id="UOG77588.1"/>
    </source>
</evidence>
<dbReference type="Pfam" id="PF00593">
    <property type="entry name" value="TonB_dep_Rec_b-barrel"/>
    <property type="match status" value="1"/>
</dbReference>
<evidence type="ECO:0000256" key="4">
    <source>
        <dbReference type="ARBA" id="ARBA00022692"/>
    </source>
</evidence>
<proteinExistence type="inferred from homology"/>
<feature type="signal peptide" evidence="10">
    <location>
        <begin position="1"/>
        <end position="23"/>
    </location>
</feature>
<evidence type="ECO:0000259" key="11">
    <source>
        <dbReference type="Pfam" id="PF00593"/>
    </source>
</evidence>
<dbReference type="InterPro" id="IPR000531">
    <property type="entry name" value="Beta-barrel_TonB"/>
</dbReference>
<gene>
    <name evidence="13" type="ORF">MTX78_24545</name>
</gene>
<keyword evidence="10" id="KW-0732">Signal</keyword>
<dbReference type="InterPro" id="IPR036942">
    <property type="entry name" value="Beta-barrel_TonB_sf"/>
</dbReference>
<evidence type="ECO:0000256" key="8">
    <source>
        <dbReference type="PROSITE-ProRule" id="PRU01360"/>
    </source>
</evidence>
<keyword evidence="14" id="KW-1185">Reference proteome</keyword>
<dbReference type="InterPro" id="IPR039426">
    <property type="entry name" value="TonB-dep_rcpt-like"/>
</dbReference>
<dbReference type="CDD" id="cd01347">
    <property type="entry name" value="ligand_gated_channel"/>
    <property type="match status" value="1"/>
</dbReference>
<protein>
    <submittedName>
        <fullName evidence="13">TonB-dependent receptor</fullName>
    </submittedName>
</protein>
<keyword evidence="4 8" id="KW-0812">Transmembrane</keyword>
<dbReference type="InterPro" id="IPR012910">
    <property type="entry name" value="Plug_dom"/>
</dbReference>
<dbReference type="EMBL" id="CP094673">
    <property type="protein sequence ID" value="UOG77588.1"/>
    <property type="molecule type" value="Genomic_DNA"/>
</dbReference>
<dbReference type="PROSITE" id="PS52016">
    <property type="entry name" value="TONB_DEPENDENT_REC_3"/>
    <property type="match status" value="1"/>
</dbReference>
<keyword evidence="5 9" id="KW-0798">TonB box</keyword>
<organism evidence="13 14">
    <name type="scientific">Hymenobacter tibetensis</name>
    <dbReference type="NCBI Taxonomy" id="497967"/>
    <lineage>
        <taxon>Bacteria</taxon>
        <taxon>Pseudomonadati</taxon>
        <taxon>Bacteroidota</taxon>
        <taxon>Cytophagia</taxon>
        <taxon>Cytophagales</taxon>
        <taxon>Hymenobacteraceae</taxon>
        <taxon>Hymenobacter</taxon>
    </lineage>
</organism>
<evidence type="ECO:0000256" key="7">
    <source>
        <dbReference type="ARBA" id="ARBA00023237"/>
    </source>
</evidence>
<dbReference type="Gene3D" id="2.170.130.10">
    <property type="entry name" value="TonB-dependent receptor, plug domain"/>
    <property type="match status" value="1"/>
</dbReference>
<feature type="chain" id="PRO_5045542886" evidence="10">
    <location>
        <begin position="24"/>
        <end position="739"/>
    </location>
</feature>
<dbReference type="Gene3D" id="2.40.170.20">
    <property type="entry name" value="TonB-dependent receptor, beta-barrel domain"/>
    <property type="match status" value="1"/>
</dbReference>
<feature type="domain" description="TonB-dependent receptor-like beta-barrel" evidence="11">
    <location>
        <begin position="237"/>
        <end position="709"/>
    </location>
</feature>
<dbReference type="InterPro" id="IPR037066">
    <property type="entry name" value="Plug_dom_sf"/>
</dbReference>
<evidence type="ECO:0000259" key="12">
    <source>
        <dbReference type="Pfam" id="PF07715"/>
    </source>
</evidence>